<evidence type="ECO:0000256" key="4">
    <source>
        <dbReference type="ARBA" id="ARBA00023033"/>
    </source>
</evidence>
<evidence type="ECO:0000256" key="1">
    <source>
        <dbReference type="ARBA" id="ARBA00022630"/>
    </source>
</evidence>
<feature type="domain" description="Luciferase-like" evidence="5">
    <location>
        <begin position="6"/>
        <end position="204"/>
    </location>
</feature>
<evidence type="ECO:0000313" key="7">
    <source>
        <dbReference type="Proteomes" id="UP001501231"/>
    </source>
</evidence>
<evidence type="ECO:0000256" key="2">
    <source>
        <dbReference type="ARBA" id="ARBA00022643"/>
    </source>
</evidence>
<organism evidence="6 7">
    <name type="scientific">Actinomadura vinacea</name>
    <dbReference type="NCBI Taxonomy" id="115336"/>
    <lineage>
        <taxon>Bacteria</taxon>
        <taxon>Bacillati</taxon>
        <taxon>Actinomycetota</taxon>
        <taxon>Actinomycetes</taxon>
        <taxon>Streptosporangiales</taxon>
        <taxon>Thermomonosporaceae</taxon>
        <taxon>Actinomadura</taxon>
    </lineage>
</organism>
<name>A0ABN3ICE0_9ACTN</name>
<sequence length="239" mass="25581">MLLARAYDPARLAYEAALVDQISAGRLTLGIGLGAPGLRGTLGGPDQPGGTMIDRLLTELREAWAASTTRPAVPAPYRPGGPELLVGGQGDAAARRAARSADGYYAATNYSDRLLSEQCARYLAHLPEGRSPSIAVNRLCLVAEDPAAALDQAERAFGRVRDYYHSRGLWNIGADAGDPSPWLVGSPETVARQLERYRGWGVTHVQLRLLPDGAPHDTATRTLELMAAHRLLPGRPQVS</sequence>
<proteinExistence type="predicted"/>
<dbReference type="Proteomes" id="UP001501231">
    <property type="component" value="Unassembled WGS sequence"/>
</dbReference>
<dbReference type="Gene3D" id="3.20.20.30">
    <property type="entry name" value="Luciferase-like domain"/>
    <property type="match status" value="1"/>
</dbReference>
<protein>
    <recommendedName>
        <fullName evidence="5">Luciferase-like domain-containing protein</fullName>
    </recommendedName>
</protein>
<keyword evidence="7" id="KW-1185">Reference proteome</keyword>
<keyword evidence="3" id="KW-0560">Oxidoreductase</keyword>
<dbReference type="InterPro" id="IPR050172">
    <property type="entry name" value="SsuD_RutA_monooxygenase"/>
</dbReference>
<dbReference type="PANTHER" id="PTHR42847">
    <property type="entry name" value="ALKANESULFONATE MONOOXYGENASE"/>
    <property type="match status" value="1"/>
</dbReference>
<keyword evidence="2" id="KW-0288">FMN</keyword>
<evidence type="ECO:0000313" key="6">
    <source>
        <dbReference type="EMBL" id="GAA2399246.1"/>
    </source>
</evidence>
<evidence type="ECO:0000256" key="3">
    <source>
        <dbReference type="ARBA" id="ARBA00023002"/>
    </source>
</evidence>
<keyword evidence="4" id="KW-0503">Monooxygenase</keyword>
<dbReference type="PANTHER" id="PTHR42847:SF4">
    <property type="entry name" value="ALKANESULFONATE MONOOXYGENASE-RELATED"/>
    <property type="match status" value="1"/>
</dbReference>
<keyword evidence="1" id="KW-0285">Flavoprotein</keyword>
<dbReference type="SUPFAM" id="SSF51679">
    <property type="entry name" value="Bacterial luciferase-like"/>
    <property type="match status" value="1"/>
</dbReference>
<dbReference type="EMBL" id="BAAARW010000001">
    <property type="protein sequence ID" value="GAA2399246.1"/>
    <property type="molecule type" value="Genomic_DNA"/>
</dbReference>
<accession>A0ABN3ICE0</accession>
<evidence type="ECO:0000259" key="5">
    <source>
        <dbReference type="Pfam" id="PF00296"/>
    </source>
</evidence>
<reference evidence="6 7" key="1">
    <citation type="journal article" date="2019" name="Int. J. Syst. Evol. Microbiol.">
        <title>The Global Catalogue of Microorganisms (GCM) 10K type strain sequencing project: providing services to taxonomists for standard genome sequencing and annotation.</title>
        <authorList>
            <consortium name="The Broad Institute Genomics Platform"/>
            <consortium name="The Broad Institute Genome Sequencing Center for Infectious Disease"/>
            <person name="Wu L."/>
            <person name="Ma J."/>
        </authorList>
    </citation>
    <scope>NUCLEOTIDE SEQUENCE [LARGE SCALE GENOMIC DNA]</scope>
    <source>
        <strain evidence="6 7">JCM 3325</strain>
    </source>
</reference>
<dbReference type="Pfam" id="PF00296">
    <property type="entry name" value="Bac_luciferase"/>
    <property type="match status" value="1"/>
</dbReference>
<dbReference type="InterPro" id="IPR036661">
    <property type="entry name" value="Luciferase-like_sf"/>
</dbReference>
<gene>
    <name evidence="6" type="ORF">GCM10010191_02630</name>
</gene>
<comment type="caution">
    <text evidence="6">The sequence shown here is derived from an EMBL/GenBank/DDBJ whole genome shotgun (WGS) entry which is preliminary data.</text>
</comment>
<dbReference type="InterPro" id="IPR011251">
    <property type="entry name" value="Luciferase-like_dom"/>
</dbReference>